<comment type="caution">
    <text evidence="2">The sequence shown here is derived from an EMBL/GenBank/DDBJ whole genome shotgun (WGS) entry which is preliminary data.</text>
</comment>
<name>A0AAV4W5Z4_CAEEX</name>
<dbReference type="SUPFAM" id="SSF57567">
    <property type="entry name" value="Serine protease inhibitors"/>
    <property type="match status" value="1"/>
</dbReference>
<dbReference type="InterPro" id="IPR036084">
    <property type="entry name" value="Ser_inhib-like_sf"/>
</dbReference>
<organism evidence="2 3">
    <name type="scientific">Caerostris extrusa</name>
    <name type="common">Bark spider</name>
    <name type="synonym">Caerostris bankana</name>
    <dbReference type="NCBI Taxonomy" id="172846"/>
    <lineage>
        <taxon>Eukaryota</taxon>
        <taxon>Metazoa</taxon>
        <taxon>Ecdysozoa</taxon>
        <taxon>Arthropoda</taxon>
        <taxon>Chelicerata</taxon>
        <taxon>Arachnida</taxon>
        <taxon>Araneae</taxon>
        <taxon>Araneomorphae</taxon>
        <taxon>Entelegynae</taxon>
        <taxon>Araneoidea</taxon>
        <taxon>Araneidae</taxon>
        <taxon>Caerostris</taxon>
    </lineage>
</organism>
<dbReference type="Proteomes" id="UP001054945">
    <property type="component" value="Unassembled WGS sequence"/>
</dbReference>
<gene>
    <name evidence="2" type="primary">AVEN_193763_1</name>
    <name evidence="2" type="ORF">CEXT_490181</name>
</gene>
<feature type="chain" id="PRO_5043416677" evidence="1">
    <location>
        <begin position="23"/>
        <end position="131"/>
    </location>
</feature>
<dbReference type="AlphaFoldDB" id="A0AAV4W5Z4"/>
<keyword evidence="3" id="KW-1185">Reference proteome</keyword>
<sequence length="131" mass="15303">MKFVMIFFVLFYYFITVVHVDGNKPLKPPSAAFKKESEVEIEHEFNGDCQGNKTYGYFVDCGERCHDYPKYCSAEKVLRCGCFDGYVQIDSTFLSPCVKLQDCPPRSMGYMKKSQMKEDQLDQIMDNYDQY</sequence>
<keyword evidence="1" id="KW-0732">Signal</keyword>
<accession>A0AAV4W5Z4</accession>
<protein>
    <submittedName>
        <fullName evidence="2">Uncharacterized protein</fullName>
    </submittedName>
</protein>
<evidence type="ECO:0000313" key="2">
    <source>
        <dbReference type="EMBL" id="GIY78171.1"/>
    </source>
</evidence>
<proteinExistence type="predicted"/>
<feature type="signal peptide" evidence="1">
    <location>
        <begin position="1"/>
        <end position="22"/>
    </location>
</feature>
<evidence type="ECO:0000256" key="1">
    <source>
        <dbReference type="SAM" id="SignalP"/>
    </source>
</evidence>
<dbReference type="EMBL" id="BPLR01015724">
    <property type="protein sequence ID" value="GIY78171.1"/>
    <property type="molecule type" value="Genomic_DNA"/>
</dbReference>
<evidence type="ECO:0000313" key="3">
    <source>
        <dbReference type="Proteomes" id="UP001054945"/>
    </source>
</evidence>
<reference evidence="2 3" key="1">
    <citation type="submission" date="2021-06" db="EMBL/GenBank/DDBJ databases">
        <title>Caerostris extrusa draft genome.</title>
        <authorList>
            <person name="Kono N."/>
            <person name="Arakawa K."/>
        </authorList>
    </citation>
    <scope>NUCLEOTIDE SEQUENCE [LARGE SCALE GENOMIC DNA]</scope>
</reference>